<gene>
    <name evidence="2" type="ORF">IQ247_01280</name>
</gene>
<protein>
    <submittedName>
        <fullName evidence="2">Peptidoglycan-binding protein</fullName>
    </submittedName>
</protein>
<dbReference type="InterPro" id="IPR036365">
    <property type="entry name" value="PGBD-like_sf"/>
</dbReference>
<dbReference type="InterPro" id="IPR036366">
    <property type="entry name" value="PGBDSf"/>
</dbReference>
<proteinExistence type="predicted"/>
<dbReference type="SUPFAM" id="SSF47090">
    <property type="entry name" value="PGBD-like"/>
    <property type="match status" value="1"/>
</dbReference>
<keyword evidence="3" id="KW-1185">Reference proteome</keyword>
<organism evidence="2 3">
    <name type="scientific">Plectonema cf. radiosum LEGE 06105</name>
    <dbReference type="NCBI Taxonomy" id="945769"/>
    <lineage>
        <taxon>Bacteria</taxon>
        <taxon>Bacillati</taxon>
        <taxon>Cyanobacteriota</taxon>
        <taxon>Cyanophyceae</taxon>
        <taxon>Oscillatoriophycideae</taxon>
        <taxon>Oscillatoriales</taxon>
        <taxon>Microcoleaceae</taxon>
        <taxon>Plectonema</taxon>
    </lineage>
</organism>
<evidence type="ECO:0000313" key="3">
    <source>
        <dbReference type="Proteomes" id="UP000620559"/>
    </source>
</evidence>
<dbReference type="Gene3D" id="1.10.101.10">
    <property type="entry name" value="PGBD-like superfamily/PGBD"/>
    <property type="match status" value="1"/>
</dbReference>
<comment type="caution">
    <text evidence="2">The sequence shown here is derived from an EMBL/GenBank/DDBJ whole genome shotgun (WGS) entry which is preliminary data.</text>
</comment>
<dbReference type="Proteomes" id="UP000620559">
    <property type="component" value="Unassembled WGS sequence"/>
</dbReference>
<sequence>MAQTSDKSNLPALKVKYQKIPKDSRSKISWQSSYSSINRLERKENFSAVLKDYSMNGKSLTFSERSLGLNLRKQWDIPQKTDDNLEQRLLAQYYRGEQLPILRYGHTGDAVRVLQTLLTYNRYNVGITGRFDVFTETAVKAFQEHRRLGADGIVGPRTWQELTRYAAFHTERDPMEIPNYSNQPVYPWQRSFRGNFAESVIII</sequence>
<dbReference type="EMBL" id="JADEWL010000003">
    <property type="protein sequence ID" value="MBE9211361.1"/>
    <property type="molecule type" value="Genomic_DNA"/>
</dbReference>
<dbReference type="Pfam" id="PF01471">
    <property type="entry name" value="PG_binding_1"/>
    <property type="match status" value="1"/>
</dbReference>
<dbReference type="AlphaFoldDB" id="A0A8J7FBT1"/>
<feature type="domain" description="Peptidoglycan binding-like" evidence="1">
    <location>
        <begin position="107"/>
        <end position="162"/>
    </location>
</feature>
<evidence type="ECO:0000313" key="2">
    <source>
        <dbReference type="EMBL" id="MBE9211361.1"/>
    </source>
</evidence>
<dbReference type="InterPro" id="IPR002477">
    <property type="entry name" value="Peptidoglycan-bd-like"/>
</dbReference>
<name>A0A8J7FBT1_9CYAN</name>
<accession>A0A8J7FBT1</accession>
<evidence type="ECO:0000259" key="1">
    <source>
        <dbReference type="Pfam" id="PF01471"/>
    </source>
</evidence>
<reference evidence="2" key="1">
    <citation type="submission" date="2020-10" db="EMBL/GenBank/DDBJ databases">
        <authorList>
            <person name="Castelo-Branco R."/>
            <person name="Eusebio N."/>
            <person name="Adriana R."/>
            <person name="Vieira A."/>
            <person name="Brugerolle De Fraissinette N."/>
            <person name="Rezende De Castro R."/>
            <person name="Schneider M.P."/>
            <person name="Vasconcelos V."/>
            <person name="Leao P.N."/>
        </authorList>
    </citation>
    <scope>NUCLEOTIDE SEQUENCE</scope>
    <source>
        <strain evidence="2">LEGE 06105</strain>
    </source>
</reference>